<evidence type="ECO:0000256" key="5">
    <source>
        <dbReference type="ARBA" id="ARBA00023002"/>
    </source>
</evidence>
<accession>A0A8H6RJJ5</accession>
<gene>
    <name evidence="7" type="ORF">HII31_05085</name>
</gene>
<dbReference type="PANTHER" id="PTHR43673:SF2">
    <property type="entry name" value="NITROREDUCTASE"/>
    <property type="match status" value="1"/>
</dbReference>
<dbReference type="Gene3D" id="3.40.109.10">
    <property type="entry name" value="NADH Oxidase"/>
    <property type="match status" value="1"/>
</dbReference>
<dbReference type="EMBL" id="JABCIY010000079">
    <property type="protein sequence ID" value="KAF7193621.1"/>
    <property type="molecule type" value="Genomic_DNA"/>
</dbReference>
<dbReference type="GO" id="GO:0016491">
    <property type="term" value="F:oxidoreductase activity"/>
    <property type="evidence" value="ECO:0007669"/>
    <property type="project" value="UniProtKB-KW"/>
</dbReference>
<keyword evidence="5" id="KW-0560">Oxidoreductase</keyword>
<keyword evidence="8" id="KW-1185">Reference proteome</keyword>
<dbReference type="SMR" id="A0A8H6RJJ5"/>
<sequence length="222" mass="24669">MQAGQGLSFQDCVRQRHSCRVFKSDPVPATLLRECLELARLAPSNSNVQNWRLTIASGAARDRAVAPLTAASLEGEPVLPAVPEKFQRYRNELVKLIYGEQGYSVMGDDHREERQAKRLLQWEFFRAPTCAVISMDDCFGLADALSVGMFVNTFALALTERGVGCCFQISVTGYPEALRSGFQLDDGQQILCGMAIGWPVEEHPVNNLKFGRDPIEKQVTFL</sequence>
<dbReference type="PANTHER" id="PTHR43673">
    <property type="entry name" value="NAD(P)H NITROREDUCTASE YDGI-RELATED"/>
    <property type="match status" value="1"/>
</dbReference>
<dbReference type="InterPro" id="IPR000415">
    <property type="entry name" value="Nitroreductase-like"/>
</dbReference>
<comment type="similarity">
    <text evidence="2">Belongs to the nitroreductase family.</text>
</comment>
<proteinExistence type="inferred from homology"/>
<keyword evidence="4" id="KW-0288">FMN</keyword>
<feature type="domain" description="Nitroreductase" evidence="6">
    <location>
        <begin position="13"/>
        <end position="198"/>
    </location>
</feature>
<evidence type="ECO:0000256" key="1">
    <source>
        <dbReference type="ARBA" id="ARBA00001917"/>
    </source>
</evidence>
<dbReference type="CDD" id="cd02136">
    <property type="entry name" value="PnbA_NfnB-like"/>
    <property type="match status" value="1"/>
</dbReference>
<evidence type="ECO:0000259" key="6">
    <source>
        <dbReference type="Pfam" id="PF00881"/>
    </source>
</evidence>
<reference evidence="7" key="1">
    <citation type="submission" date="2020-04" db="EMBL/GenBank/DDBJ databases">
        <title>Draft genome resource of the tomato pathogen Pseudocercospora fuligena.</title>
        <authorList>
            <person name="Zaccaron A."/>
        </authorList>
    </citation>
    <scope>NUCLEOTIDE SEQUENCE</scope>
    <source>
        <strain evidence="7">PF001</strain>
    </source>
</reference>
<organism evidence="7 8">
    <name type="scientific">Pseudocercospora fuligena</name>
    <dbReference type="NCBI Taxonomy" id="685502"/>
    <lineage>
        <taxon>Eukaryota</taxon>
        <taxon>Fungi</taxon>
        <taxon>Dikarya</taxon>
        <taxon>Ascomycota</taxon>
        <taxon>Pezizomycotina</taxon>
        <taxon>Dothideomycetes</taxon>
        <taxon>Dothideomycetidae</taxon>
        <taxon>Mycosphaerellales</taxon>
        <taxon>Mycosphaerellaceae</taxon>
        <taxon>Pseudocercospora</taxon>
    </lineage>
</organism>
<protein>
    <submittedName>
        <fullName evidence="7">Nitrobenzene nitroreductase</fullName>
    </submittedName>
</protein>
<dbReference type="AlphaFoldDB" id="A0A8H6RJJ5"/>
<dbReference type="OrthoDB" id="41362at2759"/>
<dbReference type="Proteomes" id="UP000660729">
    <property type="component" value="Unassembled WGS sequence"/>
</dbReference>
<evidence type="ECO:0000256" key="2">
    <source>
        <dbReference type="ARBA" id="ARBA00007118"/>
    </source>
</evidence>
<dbReference type="SUPFAM" id="SSF55469">
    <property type="entry name" value="FMN-dependent nitroreductase-like"/>
    <property type="match status" value="1"/>
</dbReference>
<name>A0A8H6RJJ5_9PEZI</name>
<evidence type="ECO:0000313" key="7">
    <source>
        <dbReference type="EMBL" id="KAF7193621.1"/>
    </source>
</evidence>
<evidence type="ECO:0000256" key="4">
    <source>
        <dbReference type="ARBA" id="ARBA00022643"/>
    </source>
</evidence>
<keyword evidence="3" id="KW-0285">Flavoprotein</keyword>
<comment type="caution">
    <text evidence="7">The sequence shown here is derived from an EMBL/GenBank/DDBJ whole genome shotgun (WGS) entry which is preliminary data.</text>
</comment>
<evidence type="ECO:0000256" key="3">
    <source>
        <dbReference type="ARBA" id="ARBA00022630"/>
    </source>
</evidence>
<dbReference type="InterPro" id="IPR029479">
    <property type="entry name" value="Nitroreductase"/>
</dbReference>
<dbReference type="Pfam" id="PF00881">
    <property type="entry name" value="Nitroreductase"/>
    <property type="match status" value="1"/>
</dbReference>
<comment type="cofactor">
    <cofactor evidence="1">
        <name>FMN</name>
        <dbReference type="ChEBI" id="CHEBI:58210"/>
    </cofactor>
</comment>
<evidence type="ECO:0000313" key="8">
    <source>
        <dbReference type="Proteomes" id="UP000660729"/>
    </source>
</evidence>